<organism evidence="2 3">
    <name type="scientific">Asticcacaulis benevestitus DSM 16100 = ATCC BAA-896</name>
    <dbReference type="NCBI Taxonomy" id="1121022"/>
    <lineage>
        <taxon>Bacteria</taxon>
        <taxon>Pseudomonadati</taxon>
        <taxon>Pseudomonadota</taxon>
        <taxon>Alphaproteobacteria</taxon>
        <taxon>Caulobacterales</taxon>
        <taxon>Caulobacteraceae</taxon>
        <taxon>Asticcacaulis</taxon>
    </lineage>
</organism>
<name>V4PRC5_9CAUL</name>
<sequence>MSGGDSFSRPTGIDGAGDDGPEDHDAIGLPGRRPAGPGGKPPAKKSGAGLPGWVWFTLCGAAALGIAVVVARKEIAESVAESWLKGQGVSADIKLDAFSLNHVSGAVLILDGKKPNMSIGRFDVDYGLNLFAGGGLPLARVERIHLVKPVLAFSIKDGKLNFGTLDKIVQDALSAPASNAPPPRDILIEDATVTVDSDYGILTGHGGISLHNGQLAMLDLRLPTTHLTGKLGVGDLHEGRITARSVNTGKNGDQLHVQAHMTGDNWTVRAGGNLVETIGAEEERFYGQNIVLELDAYLPYRHAKSMYEAFSGPTAAVFDLRADEVRNPGLHASAFKAHLQLDGQLKTNEKGSAYSGGADVTSSADSFNAGDMQIDTASIEGRDLQLNTGFSSETGLAFNLTGPVRGDVGLLQQGDLLLKAAHIDLGELAMASDSDGARATFSGDMTLGHLATGDVSLDQTTASLEGGAQAGGDAGPWNVTLKSNIASNNALYRGLNAMARDRAQARIEAAKVPPKPGVPLDPGPDAIIALDRALDRFSLRVKGLNVAISGDSPDATPQVAVRMQGAEAGLKGSGKVTLAPHATKPVYSNTNSGAFGLALSGPDLPQIALAVDNLGPASGNVAAGSYSLAAQINFDPVSGIKFDGHGRFILLNGGGISATLDNEAHVIAQSAELGDHIENLSATLRQNDKTFLVFTPNAWRASGAFSDLALIAPNEVVGLKGGLGAFEAYSLAEGVGFKADLTTSTVSDGVPEDETRFSPLLMSGTIGQDRKALTGRFFAATPSIQGADGKPLRIVAIHLDNDVASGAGALTFKTRDLNFVPDGLQPIHLSPLVAAIFGRKVTGPMSFEGAFNWTKASSSSDGVLTMGVSDFVAATERAPYGVGMSFLGSTGASQGLTGQIRFDSLAPLHTQPGQKVHLARTELGIPLTDLDLSLQILGDHLTLESAKVESPGGQVRLEPTDIYFDAKMPIKGVLAFDGLDFGEVIAATSLNKSMSFKGHMTGRLPFVYDQGHLKFVDGTMQSDAPGQISIYRTAVTGVNTATGTVTSDAPSAAAALAAKNAQAAADPAFNPFQDLAYQAMEYVTYDQLDARLNSRDDLILNINFHIKGYFDPPHQQKANISLFDYISGKWLQKPITLPSRTPVELYLEMPINLDEMLNDLTNFNLRMAQKPQ</sequence>
<protein>
    <submittedName>
        <fullName evidence="2">Uncharacterized protein</fullName>
    </submittedName>
</protein>
<dbReference type="AlphaFoldDB" id="V4PRC5"/>
<evidence type="ECO:0000313" key="2">
    <source>
        <dbReference type="EMBL" id="ESQ90861.1"/>
    </source>
</evidence>
<dbReference type="EMBL" id="AWGB01000021">
    <property type="protein sequence ID" value="ESQ90861.1"/>
    <property type="molecule type" value="Genomic_DNA"/>
</dbReference>
<dbReference type="Pfam" id="PF11739">
    <property type="entry name" value="YdbH-like"/>
    <property type="match status" value="1"/>
</dbReference>
<feature type="region of interest" description="Disordered" evidence="1">
    <location>
        <begin position="1"/>
        <end position="45"/>
    </location>
</feature>
<reference evidence="2 3" key="1">
    <citation type="journal article" date="2014" name="Nature">
        <title>Sequential evolution of bacterial morphology by co-option of a developmental regulator.</title>
        <authorList>
            <person name="Jiang C."/>
            <person name="Brown P.J."/>
            <person name="Ducret A."/>
            <person name="Brun Y.V."/>
        </authorList>
    </citation>
    <scope>NUCLEOTIDE SEQUENCE [LARGE SCALE GENOMIC DNA]</scope>
    <source>
        <strain evidence="2 3">DSM 16100</strain>
    </source>
</reference>
<evidence type="ECO:0000313" key="3">
    <source>
        <dbReference type="Proteomes" id="UP000017837"/>
    </source>
</evidence>
<keyword evidence="3" id="KW-1185">Reference proteome</keyword>
<comment type="caution">
    <text evidence="2">The sequence shown here is derived from an EMBL/GenBank/DDBJ whole genome shotgun (WGS) entry which is preliminary data.</text>
</comment>
<dbReference type="STRING" id="1121022.GCA_000376105_01427"/>
<gene>
    <name evidence="2" type="ORF">ABENE_11360</name>
</gene>
<dbReference type="Proteomes" id="UP000017837">
    <property type="component" value="Unassembled WGS sequence"/>
</dbReference>
<dbReference type="eggNOG" id="COG2911">
    <property type="taxonomic scope" value="Bacteria"/>
</dbReference>
<evidence type="ECO:0000256" key="1">
    <source>
        <dbReference type="SAM" id="MobiDB-lite"/>
    </source>
</evidence>
<dbReference type="InterPro" id="IPR021730">
    <property type="entry name" value="YdbH"/>
</dbReference>
<proteinExistence type="predicted"/>
<accession>V4PRC5</accession>
<dbReference type="PATRIC" id="fig|1121022.4.peg.2304"/>